<proteinExistence type="predicted"/>
<dbReference type="VEuPathDB" id="VectorBase:GPPI051409"/>
<reference evidence="2" key="2">
    <citation type="submission" date="2020-05" db="UniProtKB">
        <authorList>
            <consortium name="EnsemblMetazoa"/>
        </authorList>
    </citation>
    <scope>IDENTIFICATION</scope>
    <source>
        <strain evidence="2">IAEA</strain>
    </source>
</reference>
<reference evidence="3" key="1">
    <citation type="submission" date="2015-01" db="EMBL/GenBank/DDBJ databases">
        <authorList>
            <person name="Aksoy S."/>
            <person name="Warren W."/>
            <person name="Wilson R.K."/>
        </authorList>
    </citation>
    <scope>NUCLEOTIDE SEQUENCE [LARGE SCALE GENOMIC DNA]</scope>
    <source>
        <strain evidence="3">IAEA</strain>
    </source>
</reference>
<dbReference type="Proteomes" id="UP000092460">
    <property type="component" value="Unassembled WGS sequence"/>
</dbReference>
<evidence type="ECO:0000313" key="2">
    <source>
        <dbReference type="EnsemblMetazoa" id="GPPI051409-PA"/>
    </source>
</evidence>
<accession>A0A1B0C7L2</accession>
<organism evidence="2 3">
    <name type="scientific">Glossina palpalis gambiensis</name>
    <dbReference type="NCBI Taxonomy" id="67801"/>
    <lineage>
        <taxon>Eukaryota</taxon>
        <taxon>Metazoa</taxon>
        <taxon>Ecdysozoa</taxon>
        <taxon>Arthropoda</taxon>
        <taxon>Hexapoda</taxon>
        <taxon>Insecta</taxon>
        <taxon>Pterygota</taxon>
        <taxon>Neoptera</taxon>
        <taxon>Endopterygota</taxon>
        <taxon>Diptera</taxon>
        <taxon>Brachycera</taxon>
        <taxon>Muscomorpha</taxon>
        <taxon>Hippoboscoidea</taxon>
        <taxon>Glossinidae</taxon>
        <taxon>Glossina</taxon>
    </lineage>
</organism>
<protein>
    <submittedName>
        <fullName evidence="2">Uncharacterized protein</fullName>
    </submittedName>
</protein>
<feature type="signal peptide" evidence="1">
    <location>
        <begin position="1"/>
        <end position="16"/>
    </location>
</feature>
<dbReference type="EMBL" id="JXJN01028970">
    <property type="status" value="NOT_ANNOTATED_CDS"/>
    <property type="molecule type" value="Genomic_DNA"/>
</dbReference>
<evidence type="ECO:0000313" key="3">
    <source>
        <dbReference type="Proteomes" id="UP000092460"/>
    </source>
</evidence>
<sequence>MRAVLIFVILCCTTLRKDRNQGSHFAISTNFSVKAQSVRLDSDNALYGTTVKDDEQKAHTPIYANVMLTEIKNWGSYQKFNRSSACDETSTEKFIDNCDVISIVVLTNIGSSFWIVFNVNSTAQKYAFVDHK</sequence>
<evidence type="ECO:0000256" key="1">
    <source>
        <dbReference type="SAM" id="SignalP"/>
    </source>
</evidence>
<feature type="chain" id="PRO_5008405520" evidence="1">
    <location>
        <begin position="17"/>
        <end position="132"/>
    </location>
</feature>
<dbReference type="AlphaFoldDB" id="A0A1B0C7L2"/>
<dbReference type="EnsemblMetazoa" id="GPPI051409-RA">
    <property type="protein sequence ID" value="GPPI051409-PA"/>
    <property type="gene ID" value="GPPI051409"/>
</dbReference>
<name>A0A1B0C7L2_9MUSC</name>
<keyword evidence="1" id="KW-0732">Signal</keyword>
<keyword evidence="3" id="KW-1185">Reference proteome</keyword>